<reference evidence="2 3" key="1">
    <citation type="submission" date="2019-07" db="EMBL/GenBank/DDBJ databases">
        <title>Genomes of Cafeteria roenbergensis.</title>
        <authorList>
            <person name="Fischer M.G."/>
            <person name="Hackl T."/>
            <person name="Roman M."/>
        </authorList>
    </citation>
    <scope>NUCLEOTIDE SEQUENCE [LARGE SCALE GENOMIC DNA]</scope>
    <source>
        <strain evidence="2 3">RCC970-E3</strain>
    </source>
</reference>
<dbReference type="PROSITE" id="PS00018">
    <property type="entry name" value="EF_HAND_1"/>
    <property type="match status" value="1"/>
</dbReference>
<evidence type="ECO:0008006" key="4">
    <source>
        <dbReference type="Google" id="ProtNLM"/>
    </source>
</evidence>
<feature type="compositionally biased region" description="Low complexity" evidence="1">
    <location>
        <begin position="224"/>
        <end position="239"/>
    </location>
</feature>
<dbReference type="Proteomes" id="UP000324907">
    <property type="component" value="Unassembled WGS sequence"/>
</dbReference>
<feature type="compositionally biased region" description="Low complexity" evidence="1">
    <location>
        <begin position="451"/>
        <end position="468"/>
    </location>
</feature>
<sequence>MVRDWQLLRTVVGAAECLAEDALVEEAQAEVRAAAAFLASRAVTDGPLVAALRQGGPSGPVGAMNTRALDLAKLDKGLEQATRVGCDSAAARTVVRSAVVARRLRAAARAGDWAAVEDMARDARDAVLTQEASAEVQRFALEVAELRAEEALAAALAHGSGVSWRAAAGGRSGPVSAADAASLIGAGRATEMVSAIDVRAVDAARLRAAIRQAEAVVRDIPGSPAAAGTAHAAASPGATAQGGGSVQGGQQSPRGAMLLRTARVVAGLREALSAGDLDRLTSVLDGAKRQRLADVAQPELVALLAEVGQRRADSALRAALRRGGPTGSPGRLDIGEVTVADLEKAIAEAESNAAGQTPGRRQSHQSAALLASARVVRAVRAGLLAAGVDWRLVRGGLEAAATTDLAPEAEAELDLVRADVIVRGVAQELRAALRSRGVECVFSGGRRYNLGTRRPAGRPGAPRSSSARVPAEPDEVAMAASEVRGGRARLAPERATTDDLHEALAAAGEAEVDPTVVAACPPVAGRASPARGAAVADLPEELGLLRRSATCLAAVRAAAAAGEWDAAEVAFLRLAVASGALPDDKVEASAEAATLSALRRGTSAPEVPFAHGFCGWPAPWHPVHRAHTSHLTRRRRAASGQPRLRHDPSSVTLLELLRWWPIGVDAMDAKAMVDVIMTTAAPPPQPSAAVARLLGGEEVTRSVVNLAWRAVSAVGLKEANAAASARAASTAAAAVGSPLPTSSAQSCAAPKPASAPLKAPEGPAAICVSLARLCEPGSGGPSTSSGGSTVSDSFASASPWPGARLPPSPHDGFVAFIPRTYCTPLHWRRPDAAGMPRPVRDRRTGLPVRPAGEDATMTMSDMQILVEALVQRHPDLAHIAKDPPLRLRYSAFVLAFCLGALRGYSATTYRPRDVHASNLVDALIACASNRLEGMMPFAPGEFLNYSRQFDWMLRQVEHAASMAAPDDATGASSPAELHAATAMPDDPTVGPLVSVDMLRRAAKMGLLPGMLGTAKRGGVRVPLEAPLAIPGWALERVGNGAPRKLASGRRGFLAFEDFMWLALSEKDAMAGPSIEYWCSVIDTDDDGFIGDMDVAAAIRYQELSAHGVSSPRTASKGLGLGRAIDEADTAEIVTVPREAAYCQLVDAVRPDSFMCTPQGKGCIRFTARTVRTRACGPVVFGLLLAMPPPDKAA</sequence>
<gene>
    <name evidence="2" type="ORF">FNF28_01927</name>
</gene>
<protein>
    <recommendedName>
        <fullName evidence="4">EF-hand domain-containing protein</fullName>
    </recommendedName>
</protein>
<organism evidence="2 3">
    <name type="scientific">Cafeteria roenbergensis</name>
    <name type="common">Marine flagellate</name>
    <dbReference type="NCBI Taxonomy" id="33653"/>
    <lineage>
        <taxon>Eukaryota</taxon>
        <taxon>Sar</taxon>
        <taxon>Stramenopiles</taxon>
        <taxon>Bigyra</taxon>
        <taxon>Opalozoa</taxon>
        <taxon>Bicosoecida</taxon>
        <taxon>Cafeteriaceae</taxon>
        <taxon>Cafeteria</taxon>
    </lineage>
</organism>
<feature type="region of interest" description="Disordered" evidence="1">
    <location>
        <begin position="451"/>
        <end position="473"/>
    </location>
</feature>
<dbReference type="EMBL" id="VLTL01000020">
    <property type="protein sequence ID" value="KAA0169650.1"/>
    <property type="molecule type" value="Genomic_DNA"/>
</dbReference>
<evidence type="ECO:0000313" key="3">
    <source>
        <dbReference type="Proteomes" id="UP000324907"/>
    </source>
</evidence>
<name>A0A5A8E0Q0_CAFRO</name>
<feature type="region of interest" description="Disordered" evidence="1">
    <location>
        <begin position="224"/>
        <end position="252"/>
    </location>
</feature>
<evidence type="ECO:0000313" key="2">
    <source>
        <dbReference type="EMBL" id="KAA0169650.1"/>
    </source>
</evidence>
<dbReference type="AlphaFoldDB" id="A0A5A8E0Q0"/>
<feature type="region of interest" description="Disordered" evidence="1">
    <location>
        <begin position="777"/>
        <end position="802"/>
    </location>
</feature>
<feature type="region of interest" description="Disordered" evidence="1">
    <location>
        <begin position="833"/>
        <end position="853"/>
    </location>
</feature>
<dbReference type="Gene3D" id="1.10.238.10">
    <property type="entry name" value="EF-hand"/>
    <property type="match status" value="1"/>
</dbReference>
<dbReference type="InterPro" id="IPR018247">
    <property type="entry name" value="EF_Hand_1_Ca_BS"/>
</dbReference>
<proteinExistence type="predicted"/>
<accession>A0A5A8E0Q0</accession>
<comment type="caution">
    <text evidence="2">The sequence shown here is derived from an EMBL/GenBank/DDBJ whole genome shotgun (WGS) entry which is preliminary data.</text>
</comment>
<evidence type="ECO:0000256" key="1">
    <source>
        <dbReference type="SAM" id="MobiDB-lite"/>
    </source>
</evidence>